<dbReference type="PROSITE" id="PS51194">
    <property type="entry name" value="HELICASE_CTER"/>
    <property type="match status" value="1"/>
</dbReference>
<organism evidence="4">
    <name type="scientific">Prevotella amnii</name>
    <dbReference type="NCBI Taxonomy" id="419005"/>
    <lineage>
        <taxon>Bacteria</taxon>
        <taxon>Pseudomonadati</taxon>
        <taxon>Bacteroidota</taxon>
        <taxon>Bacteroidia</taxon>
        <taxon>Bacteroidales</taxon>
        <taxon>Prevotellaceae</taxon>
        <taxon>Prevotella</taxon>
    </lineage>
</organism>
<proteinExistence type="predicted"/>
<dbReference type="PANTHER" id="PTHR45766">
    <property type="entry name" value="DNA ANNEALING HELICASE AND ENDONUCLEASE ZRANB3 FAMILY MEMBER"/>
    <property type="match status" value="1"/>
</dbReference>
<dbReference type="RefSeq" id="WP_156441289.1">
    <property type="nucleotide sequence ID" value="NZ_KQ960560.1"/>
</dbReference>
<dbReference type="InterPro" id="IPR001650">
    <property type="entry name" value="Helicase_C-like"/>
</dbReference>
<dbReference type="EMBL" id="LSDL01000125">
    <property type="protein sequence ID" value="KXB75143.1"/>
    <property type="molecule type" value="Genomic_DNA"/>
</dbReference>
<reference evidence="4 5" key="1">
    <citation type="submission" date="2016-01" db="EMBL/GenBank/DDBJ databases">
        <authorList>
            <person name="Oliw E.H."/>
        </authorList>
    </citation>
    <scope>NUCLEOTIDE SEQUENCE [LARGE SCALE GENOMIC DNA]</scope>
    <source>
        <strain evidence="4 5">DNF00307</strain>
    </source>
</reference>
<dbReference type="InterPro" id="IPR027417">
    <property type="entry name" value="P-loop_NTPase"/>
</dbReference>
<dbReference type="GO" id="GO:0006281">
    <property type="term" value="P:DNA repair"/>
    <property type="evidence" value="ECO:0007669"/>
    <property type="project" value="TreeGrafter"/>
</dbReference>
<dbReference type="InterPro" id="IPR000330">
    <property type="entry name" value="SNF2_N"/>
</dbReference>
<feature type="domain" description="Helicase ATP-binding" evidence="2">
    <location>
        <begin position="109"/>
        <end position="289"/>
    </location>
</feature>
<dbReference type="PANTHER" id="PTHR45766:SF6">
    <property type="entry name" value="SWI_SNF-RELATED MATRIX-ASSOCIATED ACTIN-DEPENDENT REGULATOR OF CHROMATIN SUBFAMILY A-LIKE PROTEIN 1"/>
    <property type="match status" value="1"/>
</dbReference>
<keyword evidence="1" id="KW-0378">Hydrolase</keyword>
<dbReference type="Pfam" id="PF00176">
    <property type="entry name" value="SNF2-rel_dom"/>
    <property type="match status" value="1"/>
</dbReference>
<evidence type="ECO:0000313" key="4">
    <source>
        <dbReference type="EMBL" id="KXB75143.1"/>
    </source>
</evidence>
<evidence type="ECO:0000256" key="1">
    <source>
        <dbReference type="ARBA" id="ARBA00022801"/>
    </source>
</evidence>
<comment type="caution">
    <text evidence="4">The sequence shown here is derived from an EMBL/GenBank/DDBJ whole genome shotgun (WGS) entry which is preliminary data.</text>
</comment>
<dbReference type="PROSITE" id="PS51192">
    <property type="entry name" value="HELICASE_ATP_BIND_1"/>
    <property type="match status" value="1"/>
</dbReference>
<dbReference type="SUPFAM" id="SSF52540">
    <property type="entry name" value="P-loop containing nucleoside triphosphate hydrolases"/>
    <property type="match status" value="2"/>
</dbReference>
<dbReference type="InterPro" id="IPR049730">
    <property type="entry name" value="SNF2/RAD54-like_C"/>
</dbReference>
<dbReference type="CDD" id="cd18793">
    <property type="entry name" value="SF2_C_SNF"/>
    <property type="match status" value="1"/>
</dbReference>
<dbReference type="Proteomes" id="UP000070531">
    <property type="component" value="Unassembled WGS sequence"/>
</dbReference>
<dbReference type="STRING" id="419005.HMPREF1860_01886"/>
<feature type="domain" description="Helicase C-terminal" evidence="3">
    <location>
        <begin position="399"/>
        <end position="549"/>
    </location>
</feature>
<protein>
    <submittedName>
        <fullName evidence="4">Protein, SNF2 family</fullName>
    </submittedName>
</protein>
<dbReference type="Gene3D" id="3.40.50.10810">
    <property type="entry name" value="Tandem AAA-ATPase domain"/>
    <property type="match status" value="1"/>
</dbReference>
<accession>A0A134B5F9</accession>
<dbReference type="GO" id="GO:0031297">
    <property type="term" value="P:replication fork processing"/>
    <property type="evidence" value="ECO:0007669"/>
    <property type="project" value="TreeGrafter"/>
</dbReference>
<dbReference type="InterPro" id="IPR038718">
    <property type="entry name" value="SNF2-like_sf"/>
</dbReference>
<dbReference type="GO" id="GO:0005524">
    <property type="term" value="F:ATP binding"/>
    <property type="evidence" value="ECO:0007669"/>
    <property type="project" value="InterPro"/>
</dbReference>
<dbReference type="SMART" id="SM00490">
    <property type="entry name" value="HELICc"/>
    <property type="match status" value="1"/>
</dbReference>
<evidence type="ECO:0000259" key="2">
    <source>
        <dbReference type="PROSITE" id="PS51192"/>
    </source>
</evidence>
<dbReference type="GO" id="GO:0016787">
    <property type="term" value="F:hydrolase activity"/>
    <property type="evidence" value="ECO:0007669"/>
    <property type="project" value="UniProtKB-KW"/>
</dbReference>
<dbReference type="InterPro" id="IPR014001">
    <property type="entry name" value="Helicase_ATP-bd"/>
</dbReference>
<evidence type="ECO:0000313" key="5">
    <source>
        <dbReference type="Proteomes" id="UP000070531"/>
    </source>
</evidence>
<name>A0A134B5F9_9BACT</name>
<dbReference type="Gene3D" id="3.40.50.300">
    <property type="entry name" value="P-loop containing nucleotide triphosphate hydrolases"/>
    <property type="match status" value="1"/>
</dbReference>
<dbReference type="SMART" id="SM00487">
    <property type="entry name" value="DEXDc"/>
    <property type="match status" value="1"/>
</dbReference>
<gene>
    <name evidence="4" type="ORF">HMPREF1860_01886</name>
</gene>
<evidence type="ECO:0000259" key="3">
    <source>
        <dbReference type="PROSITE" id="PS51194"/>
    </source>
</evidence>
<dbReference type="Pfam" id="PF00271">
    <property type="entry name" value="Helicase_C"/>
    <property type="match status" value="1"/>
</dbReference>
<sequence>MVRSEVMTITATPNGYKVSFKYHPLLVTCIKRIPSARYNAGGRYWEVATADENYLKLMETWAVKRFLCKSVLWLSDEEPIESYEDIEMPKLEVPHNMTLEPYEYQKEGIAYALKTKRCIMGDEPGLGKTAQAIGTMTASGAYPALVICPASLKMNWQREFKKFGGVKSIILSDENRSTWQQFWRIKNQKGEPLAKVFITNYESLKKYFVKSIKRQQRFTLRSIEFDERIKLFRSVIIDESHKCKSSKTQQSKFVQGIARGKEYVLELTGTPVVNNNIDLIQQLNIMERLEDFGGYTKFMERYCAGENQSSHLKELNYYLRRFCFFRRQKKDVLKWLPEKTRSYLVVDIENRKEYNEAKKDVIRYLRDYRNADDDKIQRAIRGAVMVKMGILKQISSKGKIKAAIDIIHNTIDGGEKLIVFCFLKQVVAELKEEFPEAVTVTGDDDDKAKQRSVDSFQQDAGTKLIILNYRSGGTGLTLTAASNVLFIEFPWTYSDCCQAEDRAHRNGQKNAVTCTYLLGRDTIDEYMYNLIQTKKDIANGVTGTIDNVEEKKVNTQQMLLDAAFDMFKGEVK</sequence>
<dbReference type="PATRIC" id="fig|419005.5.peg.1884"/>
<dbReference type="AlphaFoldDB" id="A0A134B5F9"/>